<dbReference type="AlphaFoldDB" id="A0AAV4WSL5"/>
<evidence type="ECO:0000313" key="2">
    <source>
        <dbReference type="Proteomes" id="UP001054837"/>
    </source>
</evidence>
<sequence length="163" mass="18775">MIRENCTQQDILTPRCPKNSITAPIRKHAQHPDRRLPSFSWDIHPDSSINIQGKTFKGSVYGLSKYRMDDYSTLKANRVFSALTTFLEKSHTCPNSGFEDVSISRDFLLLSPPISLSHYVDQLFNAEVKHSQQQVYSGVPFEAQFHLVTAEVFDRWRFARLIN</sequence>
<reference evidence="1 2" key="1">
    <citation type="submission" date="2021-06" db="EMBL/GenBank/DDBJ databases">
        <title>Caerostris darwini draft genome.</title>
        <authorList>
            <person name="Kono N."/>
            <person name="Arakawa K."/>
        </authorList>
    </citation>
    <scope>NUCLEOTIDE SEQUENCE [LARGE SCALE GENOMIC DNA]</scope>
</reference>
<dbReference type="EMBL" id="BPLQ01015110">
    <property type="protein sequence ID" value="GIY85911.1"/>
    <property type="molecule type" value="Genomic_DNA"/>
</dbReference>
<proteinExistence type="predicted"/>
<evidence type="ECO:0000313" key="1">
    <source>
        <dbReference type="EMBL" id="GIY85911.1"/>
    </source>
</evidence>
<comment type="caution">
    <text evidence="1">The sequence shown here is derived from an EMBL/GenBank/DDBJ whole genome shotgun (WGS) entry which is preliminary data.</text>
</comment>
<gene>
    <name evidence="1" type="ORF">CDAR_311021</name>
</gene>
<organism evidence="1 2">
    <name type="scientific">Caerostris darwini</name>
    <dbReference type="NCBI Taxonomy" id="1538125"/>
    <lineage>
        <taxon>Eukaryota</taxon>
        <taxon>Metazoa</taxon>
        <taxon>Ecdysozoa</taxon>
        <taxon>Arthropoda</taxon>
        <taxon>Chelicerata</taxon>
        <taxon>Arachnida</taxon>
        <taxon>Araneae</taxon>
        <taxon>Araneomorphae</taxon>
        <taxon>Entelegynae</taxon>
        <taxon>Araneoidea</taxon>
        <taxon>Araneidae</taxon>
        <taxon>Caerostris</taxon>
    </lineage>
</organism>
<keyword evidence="2" id="KW-1185">Reference proteome</keyword>
<protein>
    <submittedName>
        <fullName evidence="1">Uncharacterized protein</fullName>
    </submittedName>
</protein>
<accession>A0AAV4WSL5</accession>
<name>A0AAV4WSL5_9ARAC</name>
<dbReference type="Proteomes" id="UP001054837">
    <property type="component" value="Unassembled WGS sequence"/>
</dbReference>